<comment type="subunit">
    <text evidence="7">Contains catalytic and regulatory chains.</text>
</comment>
<dbReference type="Gene3D" id="2.30.30.20">
    <property type="entry name" value="Aspartate carbamoyltransferase regulatory subunit, C-terminal domain"/>
    <property type="match status" value="1"/>
</dbReference>
<dbReference type="SUPFAM" id="SSF54893">
    <property type="entry name" value="Aspartate carbamoyltransferase, Regulatory-chain, N-terminal domain"/>
    <property type="match status" value="1"/>
</dbReference>
<evidence type="ECO:0000313" key="11">
    <source>
        <dbReference type="Proteomes" id="UP000247555"/>
    </source>
</evidence>
<keyword evidence="11" id="KW-1185">Reference proteome</keyword>
<dbReference type="GO" id="GO:0006221">
    <property type="term" value="P:pyrimidine nucleotide biosynthetic process"/>
    <property type="evidence" value="ECO:0007669"/>
    <property type="project" value="UniProtKB-UniRule"/>
</dbReference>
<dbReference type="InterPro" id="IPR020545">
    <property type="entry name" value="Asp_carbamoyltransf_reg_N"/>
</dbReference>
<evidence type="ECO:0000256" key="7">
    <source>
        <dbReference type="HAMAP-Rule" id="MF_00002"/>
    </source>
</evidence>
<proteinExistence type="inferred from homology"/>
<name>A0A318KJ21_9NEIS</name>
<dbReference type="RefSeq" id="WP_373277982.1">
    <property type="nucleotide sequence ID" value="NZ_CALCOA010000040.1"/>
</dbReference>
<keyword evidence="5 7" id="KW-0862">Zinc</keyword>
<evidence type="ECO:0000256" key="5">
    <source>
        <dbReference type="ARBA" id="ARBA00022833"/>
    </source>
</evidence>
<dbReference type="HAMAP" id="MF_00002">
    <property type="entry name" value="Asp_carb_tr_reg"/>
    <property type="match status" value="1"/>
</dbReference>
<dbReference type="InterPro" id="IPR036793">
    <property type="entry name" value="Asp_carbatrfase_reg_N_sf"/>
</dbReference>
<comment type="cofactor">
    <cofactor evidence="7">
        <name>Zn(2+)</name>
        <dbReference type="ChEBI" id="CHEBI:29105"/>
    </cofactor>
    <text evidence="7">Binds 1 zinc ion per subunit.</text>
</comment>
<dbReference type="Proteomes" id="UP000247555">
    <property type="component" value="Unassembled WGS sequence"/>
</dbReference>
<feature type="binding site" evidence="7">
    <location>
        <position position="113"/>
    </location>
    <ligand>
        <name>Zn(2+)</name>
        <dbReference type="ChEBI" id="CHEBI:29105"/>
    </ligand>
</feature>
<dbReference type="PANTHER" id="PTHR35805:SF1">
    <property type="entry name" value="ASPARTATE CARBAMOYLTRANSFERASE REGULATORY CHAIN"/>
    <property type="match status" value="1"/>
</dbReference>
<evidence type="ECO:0000256" key="4">
    <source>
        <dbReference type="ARBA" id="ARBA00022723"/>
    </source>
</evidence>
<dbReference type="Pfam" id="PF01948">
    <property type="entry name" value="PyrI"/>
    <property type="match status" value="1"/>
</dbReference>
<dbReference type="Gene3D" id="3.30.70.140">
    <property type="entry name" value="Aspartate carbamoyltransferase regulatory subunit, N-terminal domain"/>
    <property type="match status" value="1"/>
</dbReference>
<evidence type="ECO:0000259" key="9">
    <source>
        <dbReference type="Pfam" id="PF02748"/>
    </source>
</evidence>
<protein>
    <recommendedName>
        <fullName evidence="3 7">Aspartate carbamoyltransferase regulatory chain</fullName>
    </recommendedName>
</protein>
<gene>
    <name evidence="7" type="primary">pyrI</name>
    <name evidence="10" type="ORF">DFR34_13214</name>
</gene>
<keyword evidence="6 7" id="KW-0665">Pyrimidine biosynthesis</keyword>
<evidence type="ECO:0000256" key="1">
    <source>
        <dbReference type="ARBA" id="ARBA00002565"/>
    </source>
</evidence>
<comment type="caution">
    <text evidence="10">The sequence shown here is derived from an EMBL/GenBank/DDBJ whole genome shotgun (WGS) entry which is preliminary data.</text>
</comment>
<dbReference type="GO" id="GO:0046872">
    <property type="term" value="F:metal ion binding"/>
    <property type="evidence" value="ECO:0007669"/>
    <property type="project" value="UniProtKB-KW"/>
</dbReference>
<evidence type="ECO:0000259" key="8">
    <source>
        <dbReference type="Pfam" id="PF01948"/>
    </source>
</evidence>
<keyword evidence="4 7" id="KW-0479">Metal-binding</keyword>
<feature type="binding site" evidence="7">
    <location>
        <position position="137"/>
    </location>
    <ligand>
        <name>Zn(2+)</name>
        <dbReference type="ChEBI" id="CHEBI:29105"/>
    </ligand>
</feature>
<reference evidence="10 11" key="1">
    <citation type="submission" date="2018-05" db="EMBL/GenBank/DDBJ databases">
        <title>Genomic Encyclopedia of Type Strains, Phase IV (KMG-IV): sequencing the most valuable type-strain genomes for metagenomic binning, comparative biology and taxonomic classification.</title>
        <authorList>
            <person name="Goeker M."/>
        </authorList>
    </citation>
    <scope>NUCLEOTIDE SEQUENCE [LARGE SCALE GENOMIC DNA]</scope>
    <source>
        <strain evidence="10 11">DSM 29661</strain>
    </source>
</reference>
<dbReference type="GO" id="GO:0009347">
    <property type="term" value="C:aspartate carbamoyltransferase complex"/>
    <property type="evidence" value="ECO:0007669"/>
    <property type="project" value="InterPro"/>
</dbReference>
<dbReference type="PANTHER" id="PTHR35805">
    <property type="entry name" value="ASPARTATE CARBAMOYLTRANSFERASE REGULATORY CHAIN"/>
    <property type="match status" value="1"/>
</dbReference>
<dbReference type="NCBIfam" id="TIGR00240">
    <property type="entry name" value="ATCase_reg"/>
    <property type="match status" value="1"/>
</dbReference>
<dbReference type="GO" id="GO:0016740">
    <property type="term" value="F:transferase activity"/>
    <property type="evidence" value="ECO:0007669"/>
    <property type="project" value="UniProtKB-KW"/>
</dbReference>
<dbReference type="EMBL" id="QJKI01000032">
    <property type="protein sequence ID" value="PXX74472.1"/>
    <property type="molecule type" value="Genomic_DNA"/>
</dbReference>
<comment type="similarity">
    <text evidence="2 7">Belongs to the PyrI family.</text>
</comment>
<accession>A0A318KJ21</accession>
<evidence type="ECO:0000256" key="6">
    <source>
        <dbReference type="ARBA" id="ARBA00022975"/>
    </source>
</evidence>
<sequence>MMEHTLKVEALANGTVIDHIPAGQGRRILKLFRMSESGERIYIGFNLPSRRTGKKDLIKVENITFTPAQANQLALFAPNATVNVIENFKVKEKLTLGVPDTVDGMLTCPNSNCITATEPVETSFRVSEKEGEVRLKCKYCEKTFARDAFAQLR</sequence>
<dbReference type="Pfam" id="PF02748">
    <property type="entry name" value="PyrI_C"/>
    <property type="match status" value="1"/>
</dbReference>
<organism evidence="10 11">
    <name type="scientific">Rivihabitans pingtungensis</name>
    <dbReference type="NCBI Taxonomy" id="1054498"/>
    <lineage>
        <taxon>Bacteria</taxon>
        <taxon>Pseudomonadati</taxon>
        <taxon>Pseudomonadota</taxon>
        <taxon>Betaproteobacteria</taxon>
        <taxon>Neisseriales</taxon>
        <taxon>Aquaspirillaceae</taxon>
        <taxon>Rivihabitans</taxon>
    </lineage>
</organism>
<feature type="binding site" evidence="7">
    <location>
        <position position="108"/>
    </location>
    <ligand>
        <name>Zn(2+)</name>
        <dbReference type="ChEBI" id="CHEBI:29105"/>
    </ligand>
</feature>
<evidence type="ECO:0000256" key="2">
    <source>
        <dbReference type="ARBA" id="ARBA00010498"/>
    </source>
</evidence>
<evidence type="ECO:0000256" key="3">
    <source>
        <dbReference type="ARBA" id="ARBA00021764"/>
    </source>
</evidence>
<dbReference type="SUPFAM" id="SSF57825">
    <property type="entry name" value="Aspartate carbamoyltransferase, Regulatory-chain, C-terminal domain"/>
    <property type="match status" value="1"/>
</dbReference>
<feature type="domain" description="Aspartate carbamoyltransferase regulatory subunit N-terminal" evidence="8">
    <location>
        <begin position="6"/>
        <end position="96"/>
    </location>
</feature>
<feature type="domain" description="Aspartate carbamoyltransferase regulatory subunit C-terminal" evidence="9">
    <location>
        <begin position="102"/>
        <end position="147"/>
    </location>
</feature>
<dbReference type="GO" id="GO:0006207">
    <property type="term" value="P:'de novo' pyrimidine nucleobase biosynthetic process"/>
    <property type="evidence" value="ECO:0007669"/>
    <property type="project" value="InterPro"/>
</dbReference>
<dbReference type="AlphaFoldDB" id="A0A318KJ21"/>
<dbReference type="InterPro" id="IPR020542">
    <property type="entry name" value="Asp_carbamoyltrfase_reg_C"/>
</dbReference>
<dbReference type="InterPro" id="IPR002801">
    <property type="entry name" value="Asp_carbamoylTrfase_reg"/>
</dbReference>
<keyword evidence="10" id="KW-0808">Transferase</keyword>
<comment type="function">
    <text evidence="1 7">Involved in allosteric regulation of aspartate carbamoyltransferase.</text>
</comment>
<feature type="binding site" evidence="7">
    <location>
        <position position="140"/>
    </location>
    <ligand>
        <name>Zn(2+)</name>
        <dbReference type="ChEBI" id="CHEBI:29105"/>
    </ligand>
</feature>
<evidence type="ECO:0000313" key="10">
    <source>
        <dbReference type="EMBL" id="PXX74472.1"/>
    </source>
</evidence>
<dbReference type="InterPro" id="IPR036792">
    <property type="entry name" value="Asp_carbatrfase_reg_C_sf"/>
</dbReference>